<dbReference type="InterPro" id="IPR050598">
    <property type="entry name" value="AminoAcid_Transporter"/>
</dbReference>
<evidence type="ECO:0000313" key="7">
    <source>
        <dbReference type="Proteomes" id="UP001142057"/>
    </source>
</evidence>
<keyword evidence="4 5" id="KW-0472">Membrane</keyword>
<accession>A0ABT2II58</accession>
<reference evidence="6" key="1">
    <citation type="submission" date="2022-08" db="EMBL/GenBank/DDBJ databases">
        <title>Chryseobacterium antibioticum,isolated from the rhizosphere soil of Pyrola in Tibet.</title>
        <authorList>
            <person name="Kan Y."/>
        </authorList>
    </citation>
    <scope>NUCLEOTIDE SEQUENCE</scope>
    <source>
        <strain evidence="6">Pc2-12</strain>
    </source>
</reference>
<feature type="transmembrane region" description="Helical" evidence="5">
    <location>
        <begin position="351"/>
        <end position="369"/>
    </location>
</feature>
<keyword evidence="2 5" id="KW-0812">Transmembrane</keyword>
<sequence>MEYLSMLRFRWEHWGAISLEDLILIFNCEMSTATHQIGWKTAAAIVVSNMIGTGIFTTLGFQLSDITNTYSIFLLWIIGGILALFGAFCYAELGSYFKGNGGDYIYLKETYHPVFGYLVSWISLIIGFSAPVALAALAMSKYLSAFNYTFGNGFAIGFIFLVAAALSFSLKTSSRFHNFFTFIKIAFIIVLVILGVVMPGSEAGNSLEFGSSWQDEIMLPAFATSLVFVTYSYTGWNSASYIAGEIKDVQKNLPRALIVGTVFVTVSYLLVNYIMLKHAPISQMAGKEDVMGEAAGNMLGIGFGKIVNIFIALQLIATISGYLWVGSRLTQAFAKENHLWRSLAVNNKKGIPVRAIFVHAVIASVIILTGSFKEIFVYTAFILQLFASLSISTVFFLKKDQRKIFKSNVFYLFPTVFLLFSVYILYFTLIHNPKESIIGLGIVAFGLILYVIDKKFFTKPAE</sequence>
<feature type="transmembrane region" description="Helical" evidence="5">
    <location>
        <begin position="436"/>
        <end position="452"/>
    </location>
</feature>
<organism evidence="6 7">
    <name type="scientific">Chryseobacterium pyrolae</name>
    <dbReference type="NCBI Taxonomy" id="2987481"/>
    <lineage>
        <taxon>Bacteria</taxon>
        <taxon>Pseudomonadati</taxon>
        <taxon>Bacteroidota</taxon>
        <taxon>Flavobacteriia</taxon>
        <taxon>Flavobacteriales</taxon>
        <taxon>Weeksellaceae</taxon>
        <taxon>Chryseobacterium group</taxon>
        <taxon>Chryseobacterium</taxon>
    </lineage>
</organism>
<comment type="subcellular location">
    <subcellularLocation>
        <location evidence="1">Membrane</location>
        <topology evidence="1">Multi-pass membrane protein</topology>
    </subcellularLocation>
</comment>
<dbReference type="Gene3D" id="1.20.1740.10">
    <property type="entry name" value="Amino acid/polyamine transporter I"/>
    <property type="match status" value="1"/>
</dbReference>
<dbReference type="PANTHER" id="PTHR11785">
    <property type="entry name" value="AMINO ACID TRANSPORTER"/>
    <property type="match status" value="1"/>
</dbReference>
<dbReference type="PIRSF" id="PIRSF006060">
    <property type="entry name" value="AA_transporter"/>
    <property type="match status" value="1"/>
</dbReference>
<feature type="transmembrane region" description="Helical" evidence="5">
    <location>
        <begin position="73"/>
        <end position="93"/>
    </location>
</feature>
<protein>
    <submittedName>
        <fullName evidence="6">Amino acid permease</fullName>
    </submittedName>
</protein>
<evidence type="ECO:0000256" key="3">
    <source>
        <dbReference type="ARBA" id="ARBA00022989"/>
    </source>
</evidence>
<name>A0ABT2II58_9FLAO</name>
<dbReference type="Pfam" id="PF13520">
    <property type="entry name" value="AA_permease_2"/>
    <property type="match status" value="1"/>
</dbReference>
<keyword evidence="7" id="KW-1185">Reference proteome</keyword>
<dbReference type="PANTHER" id="PTHR11785:SF512">
    <property type="entry name" value="SOBREMESA, ISOFORM B"/>
    <property type="match status" value="1"/>
</dbReference>
<gene>
    <name evidence="6" type="ORF">NZD88_12390</name>
</gene>
<dbReference type="EMBL" id="JANZQH010000005">
    <property type="protein sequence ID" value="MCT2408341.1"/>
    <property type="molecule type" value="Genomic_DNA"/>
</dbReference>
<feature type="transmembrane region" description="Helical" evidence="5">
    <location>
        <begin position="375"/>
        <end position="397"/>
    </location>
</feature>
<evidence type="ECO:0000256" key="4">
    <source>
        <dbReference type="ARBA" id="ARBA00023136"/>
    </source>
</evidence>
<feature type="transmembrane region" description="Helical" evidence="5">
    <location>
        <begin position="145"/>
        <end position="167"/>
    </location>
</feature>
<evidence type="ECO:0000256" key="1">
    <source>
        <dbReference type="ARBA" id="ARBA00004141"/>
    </source>
</evidence>
<dbReference type="InterPro" id="IPR002293">
    <property type="entry name" value="AA/rel_permease1"/>
</dbReference>
<feature type="transmembrane region" description="Helical" evidence="5">
    <location>
        <begin position="42"/>
        <end position="61"/>
    </location>
</feature>
<feature type="transmembrane region" description="Helical" evidence="5">
    <location>
        <begin position="409"/>
        <end position="430"/>
    </location>
</feature>
<dbReference type="RefSeq" id="WP_259829520.1">
    <property type="nucleotide sequence ID" value="NZ_JANZQH010000005.1"/>
</dbReference>
<feature type="transmembrane region" description="Helical" evidence="5">
    <location>
        <begin position="217"/>
        <end position="236"/>
    </location>
</feature>
<feature type="transmembrane region" description="Helical" evidence="5">
    <location>
        <begin position="256"/>
        <end position="276"/>
    </location>
</feature>
<dbReference type="Proteomes" id="UP001142057">
    <property type="component" value="Unassembled WGS sequence"/>
</dbReference>
<feature type="transmembrane region" description="Helical" evidence="5">
    <location>
        <begin position="179"/>
        <end position="197"/>
    </location>
</feature>
<evidence type="ECO:0000256" key="2">
    <source>
        <dbReference type="ARBA" id="ARBA00022692"/>
    </source>
</evidence>
<keyword evidence="3 5" id="KW-1133">Transmembrane helix</keyword>
<evidence type="ECO:0000313" key="6">
    <source>
        <dbReference type="EMBL" id="MCT2408341.1"/>
    </source>
</evidence>
<feature type="transmembrane region" description="Helical" evidence="5">
    <location>
        <begin position="114"/>
        <end position="139"/>
    </location>
</feature>
<evidence type="ECO:0000256" key="5">
    <source>
        <dbReference type="SAM" id="Phobius"/>
    </source>
</evidence>
<comment type="caution">
    <text evidence="6">The sequence shown here is derived from an EMBL/GenBank/DDBJ whole genome shotgun (WGS) entry which is preliminary data.</text>
</comment>
<feature type="transmembrane region" description="Helical" evidence="5">
    <location>
        <begin position="306"/>
        <end position="325"/>
    </location>
</feature>
<proteinExistence type="predicted"/>